<evidence type="ECO:0000256" key="6">
    <source>
        <dbReference type="PROSITE-ProRule" id="PRU10141"/>
    </source>
</evidence>
<dbReference type="EMBL" id="CAKKNE010000003">
    <property type="protein sequence ID" value="CAH0372160.1"/>
    <property type="molecule type" value="Genomic_DNA"/>
</dbReference>
<dbReference type="SUPFAM" id="SSF56112">
    <property type="entry name" value="Protein kinase-like (PK-like)"/>
    <property type="match status" value="1"/>
</dbReference>
<evidence type="ECO:0000259" key="9">
    <source>
        <dbReference type="PROSITE" id="PS50011"/>
    </source>
</evidence>
<dbReference type="FunFam" id="1.10.510.10:FF:000624">
    <property type="entry name" value="Mitogen-activated protein kinase"/>
    <property type="match status" value="1"/>
</dbReference>
<proteinExistence type="inferred from homology"/>
<evidence type="ECO:0000256" key="5">
    <source>
        <dbReference type="ARBA" id="ARBA00022840"/>
    </source>
</evidence>
<dbReference type="PROSITE" id="PS00108">
    <property type="entry name" value="PROTEIN_KINASE_ST"/>
    <property type="match status" value="1"/>
</dbReference>
<keyword evidence="2" id="KW-0808">Transferase</keyword>
<accession>A0A8J2WZC2</accession>
<evidence type="ECO:0000256" key="3">
    <source>
        <dbReference type="ARBA" id="ARBA00022741"/>
    </source>
</evidence>
<dbReference type="Gene3D" id="3.30.200.20">
    <property type="entry name" value="Phosphorylase Kinase, domain 1"/>
    <property type="match status" value="1"/>
</dbReference>
<keyword evidence="11" id="KW-1185">Reference proteome</keyword>
<organism evidence="10 11">
    <name type="scientific">Pelagomonas calceolata</name>
    <dbReference type="NCBI Taxonomy" id="35677"/>
    <lineage>
        <taxon>Eukaryota</taxon>
        <taxon>Sar</taxon>
        <taxon>Stramenopiles</taxon>
        <taxon>Ochrophyta</taxon>
        <taxon>Pelagophyceae</taxon>
        <taxon>Pelagomonadales</taxon>
        <taxon>Pelagomonadaceae</taxon>
        <taxon>Pelagomonas</taxon>
    </lineage>
</organism>
<feature type="compositionally biased region" description="Basic and acidic residues" evidence="8">
    <location>
        <begin position="365"/>
        <end position="380"/>
    </location>
</feature>
<comment type="caution">
    <text evidence="10">The sequence shown here is derived from an EMBL/GenBank/DDBJ whole genome shotgun (WGS) entry which is preliminary data.</text>
</comment>
<dbReference type="InterPro" id="IPR000719">
    <property type="entry name" value="Prot_kinase_dom"/>
</dbReference>
<evidence type="ECO:0000256" key="8">
    <source>
        <dbReference type="SAM" id="MobiDB-lite"/>
    </source>
</evidence>
<protein>
    <recommendedName>
        <fullName evidence="9">Protein kinase domain-containing protein</fullName>
    </recommendedName>
</protein>
<dbReference type="Pfam" id="PF00069">
    <property type="entry name" value="Pkinase"/>
    <property type="match status" value="1"/>
</dbReference>
<feature type="region of interest" description="Disordered" evidence="8">
    <location>
        <begin position="354"/>
        <end position="380"/>
    </location>
</feature>
<feature type="region of interest" description="Disordered" evidence="8">
    <location>
        <begin position="1"/>
        <end position="33"/>
    </location>
</feature>
<dbReference type="Proteomes" id="UP000789595">
    <property type="component" value="Unassembled WGS sequence"/>
</dbReference>
<evidence type="ECO:0000256" key="7">
    <source>
        <dbReference type="RuleBase" id="RU000304"/>
    </source>
</evidence>
<evidence type="ECO:0000313" key="11">
    <source>
        <dbReference type="Proteomes" id="UP000789595"/>
    </source>
</evidence>
<dbReference type="AlphaFoldDB" id="A0A8J2WZC2"/>
<dbReference type="InterPro" id="IPR017441">
    <property type="entry name" value="Protein_kinase_ATP_BS"/>
</dbReference>
<dbReference type="PROSITE" id="PS50011">
    <property type="entry name" value="PROTEIN_KINASE_DOM"/>
    <property type="match status" value="1"/>
</dbReference>
<dbReference type="GO" id="GO:0005524">
    <property type="term" value="F:ATP binding"/>
    <property type="evidence" value="ECO:0007669"/>
    <property type="project" value="UniProtKB-UniRule"/>
</dbReference>
<evidence type="ECO:0000256" key="2">
    <source>
        <dbReference type="ARBA" id="ARBA00022679"/>
    </source>
</evidence>
<name>A0A8J2WZC2_9STRA</name>
<dbReference type="InterPro" id="IPR011009">
    <property type="entry name" value="Kinase-like_dom_sf"/>
</dbReference>
<keyword evidence="5 6" id="KW-0067">ATP-binding</keyword>
<comment type="similarity">
    <text evidence="7">Belongs to the protein kinase superfamily.</text>
</comment>
<dbReference type="GO" id="GO:0004674">
    <property type="term" value="F:protein serine/threonine kinase activity"/>
    <property type="evidence" value="ECO:0007669"/>
    <property type="project" value="UniProtKB-KW"/>
</dbReference>
<dbReference type="InterPro" id="IPR050117">
    <property type="entry name" value="MAPK"/>
</dbReference>
<dbReference type="PROSITE" id="PS00107">
    <property type="entry name" value="PROTEIN_KINASE_ATP"/>
    <property type="match status" value="1"/>
</dbReference>
<gene>
    <name evidence="10" type="ORF">PECAL_3P21400</name>
</gene>
<dbReference type="InterPro" id="IPR008271">
    <property type="entry name" value="Ser/Thr_kinase_AS"/>
</dbReference>
<dbReference type="Gene3D" id="1.10.510.10">
    <property type="entry name" value="Transferase(Phosphotransferase) domain 1"/>
    <property type="match status" value="1"/>
</dbReference>
<dbReference type="OrthoDB" id="192887at2759"/>
<keyword evidence="1 7" id="KW-0723">Serine/threonine-protein kinase</keyword>
<keyword evidence="4" id="KW-0418">Kinase</keyword>
<evidence type="ECO:0000256" key="1">
    <source>
        <dbReference type="ARBA" id="ARBA00022527"/>
    </source>
</evidence>
<sequence>MAEWARRGRAINTDGAHSRASTASTTASRADRKRLEHVDRRVLRRVDVCSGPLGRGAYGIVWKGVERRGKRRVVALKKCFDAFASSSDARRTYREASYLLRLRGHVNIISLRHVIESKSGNDVYLVFEYMETDLECVVRANLLEDVHKRYVAYQLLKALIYLHSAGVVHRDVKPSNLLLNSNGHMKLGDFGRRRNRSRRLCRSVVDFVADDAEDDYSVATRWYRAPELLKRLQTRRGTAVDLWAVGCVIGEMYLGRPIFPGKDTQEQLSLVAEPSFSYMEEEPACRAKSLVAKLLRHDPQRRPTARRALDDPWLQQFKGTEEEPSYKNGPVRLPVGDDARLAPAEYRNRLQQLVARVKSRSSRPPRVDEDRSLSRPPLDK</sequence>
<feature type="compositionally biased region" description="Low complexity" evidence="8">
    <location>
        <begin position="18"/>
        <end position="28"/>
    </location>
</feature>
<dbReference type="PANTHER" id="PTHR24055">
    <property type="entry name" value="MITOGEN-ACTIVATED PROTEIN KINASE"/>
    <property type="match status" value="1"/>
</dbReference>
<feature type="binding site" evidence="6">
    <location>
        <position position="77"/>
    </location>
    <ligand>
        <name>ATP</name>
        <dbReference type="ChEBI" id="CHEBI:30616"/>
    </ligand>
</feature>
<feature type="domain" description="Protein kinase" evidence="9">
    <location>
        <begin position="47"/>
        <end position="314"/>
    </location>
</feature>
<evidence type="ECO:0000256" key="4">
    <source>
        <dbReference type="ARBA" id="ARBA00022777"/>
    </source>
</evidence>
<evidence type="ECO:0000313" key="10">
    <source>
        <dbReference type="EMBL" id="CAH0372160.1"/>
    </source>
</evidence>
<keyword evidence="3 6" id="KW-0547">Nucleotide-binding</keyword>
<dbReference type="SMART" id="SM00220">
    <property type="entry name" value="S_TKc"/>
    <property type="match status" value="1"/>
</dbReference>
<reference evidence="10" key="1">
    <citation type="submission" date="2021-11" db="EMBL/GenBank/DDBJ databases">
        <authorList>
            <consortium name="Genoscope - CEA"/>
            <person name="William W."/>
        </authorList>
    </citation>
    <scope>NUCLEOTIDE SEQUENCE</scope>
</reference>